<dbReference type="Proteomes" id="UP000268162">
    <property type="component" value="Unassembled WGS sequence"/>
</dbReference>
<evidence type="ECO:0000259" key="5">
    <source>
        <dbReference type="Pfam" id="PF05198"/>
    </source>
</evidence>
<evidence type="ECO:0000256" key="2">
    <source>
        <dbReference type="ARBA" id="ARBA00022540"/>
    </source>
</evidence>
<feature type="compositionally biased region" description="Low complexity" evidence="4">
    <location>
        <begin position="169"/>
        <end position="191"/>
    </location>
</feature>
<proteinExistence type="inferred from homology"/>
<dbReference type="InterPro" id="IPR019814">
    <property type="entry name" value="Translation_initiation_fac_3_N"/>
</dbReference>
<dbReference type="InterPro" id="IPR001288">
    <property type="entry name" value="Translation_initiation_fac_3"/>
</dbReference>
<dbReference type="GO" id="GO:0005739">
    <property type="term" value="C:mitochondrion"/>
    <property type="evidence" value="ECO:0007669"/>
    <property type="project" value="TreeGrafter"/>
</dbReference>
<evidence type="ECO:0000313" key="6">
    <source>
        <dbReference type="EMBL" id="RKP35227.1"/>
    </source>
</evidence>
<gene>
    <name evidence="6" type="ORF">BJ085DRAFT_29035</name>
</gene>
<comment type="similarity">
    <text evidence="1">Belongs to the IF-3 family.</text>
</comment>
<feature type="region of interest" description="Disordered" evidence="4">
    <location>
        <begin position="167"/>
        <end position="201"/>
    </location>
</feature>
<keyword evidence="3" id="KW-0648">Protein biosynthesis</keyword>
<protein>
    <recommendedName>
        <fullName evidence="5">Translation initiation factor 3 N-terminal domain-containing protein</fullName>
    </recommendedName>
</protein>
<dbReference type="STRING" id="215637.A0A4P9ZPI7"/>
<evidence type="ECO:0000313" key="7">
    <source>
        <dbReference type="Proteomes" id="UP000268162"/>
    </source>
</evidence>
<organism evidence="6 7">
    <name type="scientific">Dimargaris cristalligena</name>
    <dbReference type="NCBI Taxonomy" id="215637"/>
    <lineage>
        <taxon>Eukaryota</taxon>
        <taxon>Fungi</taxon>
        <taxon>Fungi incertae sedis</taxon>
        <taxon>Zoopagomycota</taxon>
        <taxon>Kickxellomycotina</taxon>
        <taxon>Dimargaritomycetes</taxon>
        <taxon>Dimargaritales</taxon>
        <taxon>Dimargaritaceae</taxon>
        <taxon>Dimargaris</taxon>
    </lineage>
</organism>
<dbReference type="GO" id="GO:0032790">
    <property type="term" value="P:ribosome disassembly"/>
    <property type="evidence" value="ECO:0007669"/>
    <property type="project" value="TreeGrafter"/>
</dbReference>
<sequence length="321" mass="35227">MTLNPVHVATLARGSWRWWRLPHPAPSTNTTTTVFLTTTALRPFSHQPMVQGRYVKNELKGKPLSGGQHPGNPSLAPGGAYGSRRPPSPFPSNDTQRQRSGPLYNEQIASPTVTLIDQHGVLQGIRRLDEALASFDPAEYTLVQVDPNAQPPKCKIMANAALQDRAKRASASADATSGGSGNGNSNSSSSSRAVSKKRKEGPAELLIGSTITDHDLEHKLSRAFHFFGKQHRPVKFTIVYKGTPAAARSPRGAEEKEVVRRRIIQTLAFCADPLAEVEDTGKRISFTLKPKVNAEKLIEEWQAAEEEERAQVELEKMKRVD</sequence>
<dbReference type="Pfam" id="PF05198">
    <property type="entry name" value="IF3_N"/>
    <property type="match status" value="1"/>
</dbReference>
<reference evidence="7" key="1">
    <citation type="journal article" date="2018" name="Nat. Microbiol.">
        <title>Leveraging single-cell genomics to expand the fungal tree of life.</title>
        <authorList>
            <person name="Ahrendt S.R."/>
            <person name="Quandt C.A."/>
            <person name="Ciobanu D."/>
            <person name="Clum A."/>
            <person name="Salamov A."/>
            <person name="Andreopoulos B."/>
            <person name="Cheng J.F."/>
            <person name="Woyke T."/>
            <person name="Pelin A."/>
            <person name="Henrissat B."/>
            <person name="Reynolds N.K."/>
            <person name="Benny G.L."/>
            <person name="Smith M.E."/>
            <person name="James T.Y."/>
            <person name="Grigoriev I.V."/>
        </authorList>
    </citation>
    <scope>NUCLEOTIDE SEQUENCE [LARGE SCALE GENOMIC DNA]</scope>
    <source>
        <strain evidence="7">RSA 468</strain>
    </source>
</reference>
<evidence type="ECO:0000256" key="1">
    <source>
        <dbReference type="ARBA" id="ARBA00005439"/>
    </source>
</evidence>
<dbReference type="Gene3D" id="3.30.110.10">
    <property type="entry name" value="Translation initiation factor 3 (IF-3), C-terminal domain"/>
    <property type="match status" value="1"/>
</dbReference>
<keyword evidence="7" id="KW-1185">Reference proteome</keyword>
<dbReference type="PANTHER" id="PTHR10938">
    <property type="entry name" value="TRANSLATION INITIATION FACTOR IF-3"/>
    <property type="match status" value="1"/>
</dbReference>
<dbReference type="InterPro" id="IPR036788">
    <property type="entry name" value="T_IF-3_C_sf"/>
</dbReference>
<dbReference type="GO" id="GO:0043022">
    <property type="term" value="F:ribosome binding"/>
    <property type="evidence" value="ECO:0007669"/>
    <property type="project" value="TreeGrafter"/>
</dbReference>
<accession>A0A4P9ZPI7</accession>
<dbReference type="AlphaFoldDB" id="A0A4P9ZPI7"/>
<dbReference type="SUPFAM" id="SSF55200">
    <property type="entry name" value="Translation initiation factor IF3, C-terminal domain"/>
    <property type="match status" value="1"/>
</dbReference>
<dbReference type="InterPro" id="IPR036787">
    <property type="entry name" value="T_IF-3_N_sf"/>
</dbReference>
<dbReference type="EMBL" id="ML002926">
    <property type="protein sequence ID" value="RKP35227.1"/>
    <property type="molecule type" value="Genomic_DNA"/>
</dbReference>
<dbReference type="SUPFAM" id="SSF54364">
    <property type="entry name" value="Translation initiation factor IF3, N-terminal domain"/>
    <property type="match status" value="1"/>
</dbReference>
<feature type="domain" description="Translation initiation factor 3 N-terminal" evidence="5">
    <location>
        <begin position="105"/>
        <end position="160"/>
    </location>
</feature>
<dbReference type="GO" id="GO:0070124">
    <property type="term" value="P:mitochondrial translational initiation"/>
    <property type="evidence" value="ECO:0007669"/>
    <property type="project" value="TreeGrafter"/>
</dbReference>
<dbReference type="GO" id="GO:0003743">
    <property type="term" value="F:translation initiation factor activity"/>
    <property type="evidence" value="ECO:0007669"/>
    <property type="project" value="UniProtKB-KW"/>
</dbReference>
<evidence type="ECO:0000256" key="3">
    <source>
        <dbReference type="ARBA" id="ARBA00022917"/>
    </source>
</evidence>
<dbReference type="Gene3D" id="3.10.20.80">
    <property type="entry name" value="Translation initiation factor 3 (IF-3), N-terminal domain"/>
    <property type="match status" value="1"/>
</dbReference>
<keyword evidence="2" id="KW-0396">Initiation factor</keyword>
<feature type="region of interest" description="Disordered" evidence="4">
    <location>
        <begin position="59"/>
        <end position="100"/>
    </location>
</feature>
<dbReference type="PANTHER" id="PTHR10938:SF0">
    <property type="entry name" value="TRANSLATION INITIATION FACTOR IF-3, MITOCHONDRIAL"/>
    <property type="match status" value="1"/>
</dbReference>
<evidence type="ECO:0000256" key="4">
    <source>
        <dbReference type="SAM" id="MobiDB-lite"/>
    </source>
</evidence>
<name>A0A4P9ZPI7_9FUNG</name>